<organism evidence="1 2">
    <name type="scientific">Oikopleura dioica</name>
    <name type="common">Tunicate</name>
    <dbReference type="NCBI Taxonomy" id="34765"/>
    <lineage>
        <taxon>Eukaryota</taxon>
        <taxon>Metazoa</taxon>
        <taxon>Chordata</taxon>
        <taxon>Tunicata</taxon>
        <taxon>Appendicularia</taxon>
        <taxon>Copelata</taxon>
        <taxon>Oikopleuridae</taxon>
        <taxon>Oikopleura</taxon>
    </lineage>
</organism>
<dbReference type="EMBL" id="OU015569">
    <property type="protein sequence ID" value="CAG5094729.1"/>
    <property type="molecule type" value="Genomic_DNA"/>
</dbReference>
<proteinExistence type="predicted"/>
<sequence>MLYVTFPDNLESLVVTQNSVQVEGEKFTVDETGPSRNRTHLAKFLKSTQNEKEKTFIAAKSDDLEWLWKPVIEDLLSVSGGSVCLVSASELNENPRSLLSGCLNASEEVLAKSSKEVIEYFNQAVRARDSLSIRHAAILSVSRNGYSLNFIIYPPGQNVPPRGIHSSAALLILTDSNLDKAFFKFHEMMKSMKDVKRGSARSIRKEISELNKDLSRQKRADNDQRKNMLSLLTRLKTTKEVDEEARIAAAKKFMAVRAQKLQRNGLMWALESKETDHDVKLAQEYQALRLDLESARTELARIKNGGDARETNLALIQVRAKESHLAACDAKIQNDSVKVLHHQLRSKREAQRTNHASNISKLQQSGAEDHELLVTHVEAMKRLNLALEKDLDTVVEHHEHVLAQQKQRQIETLHKFQKLIEENYSDKLLKMECLLHELITDQLKD</sequence>
<protein>
    <submittedName>
        <fullName evidence="1">Oidioi.mRNA.OKI2018_I69.XSR.g13817.t1.cds</fullName>
    </submittedName>
</protein>
<keyword evidence="2" id="KW-1185">Reference proteome</keyword>
<accession>A0ABN7SBS5</accession>
<name>A0ABN7SBS5_OIKDI</name>
<reference evidence="1 2" key="1">
    <citation type="submission" date="2021-04" db="EMBL/GenBank/DDBJ databases">
        <authorList>
            <person name="Bliznina A."/>
        </authorList>
    </citation>
    <scope>NUCLEOTIDE SEQUENCE [LARGE SCALE GENOMIC DNA]</scope>
</reference>
<gene>
    <name evidence="1" type="ORF">OKIOD_LOCUS5375</name>
</gene>
<evidence type="ECO:0000313" key="2">
    <source>
        <dbReference type="Proteomes" id="UP001158576"/>
    </source>
</evidence>
<evidence type="ECO:0000313" key="1">
    <source>
        <dbReference type="EMBL" id="CAG5094729.1"/>
    </source>
</evidence>
<dbReference type="Proteomes" id="UP001158576">
    <property type="component" value="Chromosome XSR"/>
</dbReference>